<sequence>MRLTLRTLLAYLDNILEPQDQEELAKRVAASDVANDLLHRTRDATRRLRQPAPDLHASGPHSDANVVAEYLDNTLPPDDVTEFEKRCLDLETFPDADSHLAEAALCHHVLTMVLGQRAEIDPATKDRLYAMGRGAAAATASPPAGAAEVGPPVTEHSGVSEIPDYLRASERSMLTRLLPAIAALLVLGVTALLAFGPGGWMRDDAPAVANAGDAEAPTEPPPLATTPEGGPAETGGEATAKPDPESGDTPLPPPIDVPTNNAPAVDKPAGDDSADGGPLSDTPAGLPTSEPPARESSPADEPLPLGPPPGVEPVEPMESPDDAAAAVPMASSEQPTSPLPQDEPPIPGDPTDADGSDSPMTDGPAAISDSGDDGPTAEPAAPPAPAEPEPPRRLGLVFSQGAVLLRKDPDTENWRRIADRSEVMPGDKLLSLPTYRPAVAFDSEVVLDLFDGTRLDATSLGQRTPDINLVYGRVLLTNMGKAPSEVSFSVGQRFGRLTLGEASSLAVEVKRQFQPGVDPRKQAAPLVAECYAPVGDVQWSGDGFDVNADQRGMWLMSDEQVGKIQAYNADPDWLDDRANSQVAREASPRLAAQIQVGPPVWTQLATLNNSKRKEERALATICAVHIGQFDSTIKALRDEEQHLSWTDEIAALRFAMTSSPALAQAVHEELHRQRPVEVAEQLWEMLCGYNLQQVGRTPEEWRVGAMRTLIDRLSSDQLDVRVLANSNLEQITGRRQVFSPTGTTGGRETAINRQRARLEDGDLSPAGLMNSAE</sequence>
<evidence type="ECO:0000313" key="3">
    <source>
        <dbReference type="EMBL" id="TWT85504.1"/>
    </source>
</evidence>
<feature type="region of interest" description="Disordered" evidence="1">
    <location>
        <begin position="210"/>
        <end position="393"/>
    </location>
</feature>
<dbReference type="Proteomes" id="UP000318478">
    <property type="component" value="Unassembled WGS sequence"/>
</dbReference>
<protein>
    <submittedName>
        <fullName evidence="3">Uncharacterized protein</fullName>
    </submittedName>
</protein>
<dbReference type="AlphaFoldDB" id="A0A5C5ZDT3"/>
<accession>A0A5C5ZDT3</accession>
<evidence type="ECO:0000256" key="2">
    <source>
        <dbReference type="SAM" id="Phobius"/>
    </source>
</evidence>
<keyword evidence="4" id="KW-1185">Reference proteome</keyword>
<keyword evidence="2" id="KW-0812">Transmembrane</keyword>
<proteinExistence type="predicted"/>
<name>A0A5C5ZDT3_9BACT</name>
<feature type="transmembrane region" description="Helical" evidence="2">
    <location>
        <begin position="177"/>
        <end position="200"/>
    </location>
</feature>
<feature type="compositionally biased region" description="Low complexity" evidence="1">
    <location>
        <begin position="225"/>
        <end position="239"/>
    </location>
</feature>
<evidence type="ECO:0000313" key="4">
    <source>
        <dbReference type="Proteomes" id="UP000318478"/>
    </source>
</evidence>
<organism evidence="3 4">
    <name type="scientific">Posidoniimonas polymericola</name>
    <dbReference type="NCBI Taxonomy" id="2528002"/>
    <lineage>
        <taxon>Bacteria</taxon>
        <taxon>Pseudomonadati</taxon>
        <taxon>Planctomycetota</taxon>
        <taxon>Planctomycetia</taxon>
        <taxon>Pirellulales</taxon>
        <taxon>Lacipirellulaceae</taxon>
        <taxon>Posidoniimonas</taxon>
    </lineage>
</organism>
<comment type="caution">
    <text evidence="3">The sequence shown here is derived from an EMBL/GenBank/DDBJ whole genome shotgun (WGS) entry which is preliminary data.</text>
</comment>
<dbReference type="RefSeq" id="WP_146583764.1">
    <property type="nucleotide sequence ID" value="NZ_SJPO01000001.1"/>
</dbReference>
<dbReference type="OrthoDB" id="272719at2"/>
<keyword evidence="2" id="KW-0472">Membrane</keyword>
<reference evidence="3 4" key="1">
    <citation type="submission" date="2019-02" db="EMBL/GenBank/DDBJ databases">
        <title>Deep-cultivation of Planctomycetes and their phenomic and genomic characterization uncovers novel biology.</title>
        <authorList>
            <person name="Wiegand S."/>
            <person name="Jogler M."/>
            <person name="Boedeker C."/>
            <person name="Pinto D."/>
            <person name="Vollmers J."/>
            <person name="Rivas-Marin E."/>
            <person name="Kohn T."/>
            <person name="Peeters S.H."/>
            <person name="Heuer A."/>
            <person name="Rast P."/>
            <person name="Oberbeckmann S."/>
            <person name="Bunk B."/>
            <person name="Jeske O."/>
            <person name="Meyerdierks A."/>
            <person name="Storesund J.E."/>
            <person name="Kallscheuer N."/>
            <person name="Luecker S."/>
            <person name="Lage O.M."/>
            <person name="Pohl T."/>
            <person name="Merkel B.J."/>
            <person name="Hornburger P."/>
            <person name="Mueller R.-W."/>
            <person name="Bruemmer F."/>
            <person name="Labrenz M."/>
            <person name="Spormann A.M."/>
            <person name="Op Den Camp H."/>
            <person name="Overmann J."/>
            <person name="Amann R."/>
            <person name="Jetten M.S.M."/>
            <person name="Mascher T."/>
            <person name="Medema M.H."/>
            <person name="Devos D.P."/>
            <person name="Kaster A.-K."/>
            <person name="Ovreas L."/>
            <person name="Rohde M."/>
            <person name="Galperin M.Y."/>
            <person name="Jogler C."/>
        </authorList>
    </citation>
    <scope>NUCLEOTIDE SEQUENCE [LARGE SCALE GENOMIC DNA]</scope>
    <source>
        <strain evidence="3 4">Pla123a</strain>
    </source>
</reference>
<feature type="compositionally biased region" description="Pro residues" evidence="1">
    <location>
        <begin position="337"/>
        <end position="348"/>
    </location>
</feature>
<dbReference type="EMBL" id="SJPO01000001">
    <property type="protein sequence ID" value="TWT85504.1"/>
    <property type="molecule type" value="Genomic_DNA"/>
</dbReference>
<gene>
    <name evidence="3" type="ORF">Pla123a_03110</name>
</gene>
<evidence type="ECO:0000256" key="1">
    <source>
        <dbReference type="SAM" id="MobiDB-lite"/>
    </source>
</evidence>
<feature type="region of interest" description="Disordered" evidence="1">
    <location>
        <begin position="41"/>
        <end position="62"/>
    </location>
</feature>
<keyword evidence="2" id="KW-1133">Transmembrane helix</keyword>